<dbReference type="Gene3D" id="3.40.190.10">
    <property type="entry name" value="Periplasmic binding protein-like II"/>
    <property type="match status" value="2"/>
</dbReference>
<feature type="chain" id="PRO_5032771439" description="Probable sugar-binding periplasmic protein" evidence="7">
    <location>
        <begin position="26"/>
        <end position="414"/>
    </location>
</feature>
<evidence type="ECO:0000256" key="5">
    <source>
        <dbReference type="ARBA" id="ARBA00049629"/>
    </source>
</evidence>
<sequence length="414" mass="44979">MTFKPGKLQCLVGAVLATMACSAFAEDVEVMHWWVTGGEGAAVAKFKEGLKAKGFDWKDMAVGASDAQRLLLKTRIQQGNPPEAAQVQEDIYAHAHEPDKLANLDEVAKKENWDKVLPPVVQRYAKAGTGHYVVVPATIHRENVMWISVAALKKLGASAAPKTWDEYFALAEKAKKAGIMPVAGARTWALDLTFHQIAFGTMGGAQYSKAFYDGDDAAMTSPQMIKAFEIFRKLSTYADKGTETRRWNEATSLVIQDKALMLIMGDWAKGEFAQAKKAPNKDYLCAAVPGTENGHYFLTDAFIFYKTNKKDLTGQMALAQTILDKNVQVGFSAAKGSVPPRTDADVSSLDECAQDSYADYLAGAKSGKLVGSPDLFVPAGRSNAWNDVIRAFWANPDMSAQDAVKKMAQASKAS</sequence>
<dbReference type="RefSeq" id="WP_168876025.1">
    <property type="nucleotide sequence ID" value="NZ_JABAIM010000001.1"/>
</dbReference>
<organism evidence="8 9">
    <name type="scientific">Leeia aquatica</name>
    <dbReference type="NCBI Taxonomy" id="2725557"/>
    <lineage>
        <taxon>Bacteria</taxon>
        <taxon>Pseudomonadati</taxon>
        <taxon>Pseudomonadota</taxon>
        <taxon>Betaproteobacteria</taxon>
        <taxon>Neisseriales</taxon>
        <taxon>Leeiaceae</taxon>
        <taxon>Leeia</taxon>
    </lineage>
</organism>
<protein>
    <recommendedName>
        <fullName evidence="6">Probable sugar-binding periplasmic protein</fullName>
    </recommendedName>
</protein>
<proteinExistence type="inferred from homology"/>
<evidence type="ECO:0000256" key="2">
    <source>
        <dbReference type="ARBA" id="ARBA00008520"/>
    </source>
</evidence>
<dbReference type="InterPro" id="IPR006059">
    <property type="entry name" value="SBP"/>
</dbReference>
<name>A0A847RT74_9NEIS</name>
<dbReference type="Proteomes" id="UP000587991">
    <property type="component" value="Unassembled WGS sequence"/>
</dbReference>
<keyword evidence="3" id="KW-0813">Transport</keyword>
<dbReference type="EMBL" id="JABAIM010000001">
    <property type="protein sequence ID" value="NLR74410.1"/>
    <property type="molecule type" value="Genomic_DNA"/>
</dbReference>
<dbReference type="GO" id="GO:0042597">
    <property type="term" value="C:periplasmic space"/>
    <property type="evidence" value="ECO:0007669"/>
    <property type="project" value="UniProtKB-SubCell"/>
</dbReference>
<evidence type="ECO:0000313" key="8">
    <source>
        <dbReference type="EMBL" id="NLR74410.1"/>
    </source>
</evidence>
<comment type="function">
    <text evidence="5">Part of a binding-protein-dependent transport system for a sugar.</text>
</comment>
<dbReference type="SUPFAM" id="SSF53850">
    <property type="entry name" value="Periplasmic binding protein-like II"/>
    <property type="match status" value="1"/>
</dbReference>
<dbReference type="PROSITE" id="PS51257">
    <property type="entry name" value="PROKAR_LIPOPROTEIN"/>
    <property type="match status" value="1"/>
</dbReference>
<evidence type="ECO:0000256" key="4">
    <source>
        <dbReference type="ARBA" id="ARBA00022729"/>
    </source>
</evidence>
<feature type="signal peptide" evidence="7">
    <location>
        <begin position="1"/>
        <end position="25"/>
    </location>
</feature>
<keyword evidence="4 7" id="KW-0732">Signal</keyword>
<evidence type="ECO:0000256" key="3">
    <source>
        <dbReference type="ARBA" id="ARBA00022448"/>
    </source>
</evidence>
<gene>
    <name evidence="8" type="ORF">HF682_04500</name>
</gene>
<comment type="caution">
    <text evidence="8">The sequence shown here is derived from an EMBL/GenBank/DDBJ whole genome shotgun (WGS) entry which is preliminary data.</text>
</comment>
<comment type="similarity">
    <text evidence="2">Belongs to the bacterial solute-binding protein 1 family.</text>
</comment>
<evidence type="ECO:0000313" key="9">
    <source>
        <dbReference type="Proteomes" id="UP000587991"/>
    </source>
</evidence>
<dbReference type="PANTHER" id="PTHR43649:SF28">
    <property type="entry name" value="BINDING PROTEIN COMPONENT OF ABC SUGAR TRANSPORTER-RELATED"/>
    <property type="match status" value="1"/>
</dbReference>
<dbReference type="Pfam" id="PF01547">
    <property type="entry name" value="SBP_bac_1"/>
    <property type="match status" value="1"/>
</dbReference>
<dbReference type="InterPro" id="IPR050490">
    <property type="entry name" value="Bact_solute-bd_prot1"/>
</dbReference>
<comment type="subcellular location">
    <subcellularLocation>
        <location evidence="1">Periplasm</location>
    </subcellularLocation>
</comment>
<dbReference type="AlphaFoldDB" id="A0A847RT74"/>
<evidence type="ECO:0000256" key="7">
    <source>
        <dbReference type="SAM" id="SignalP"/>
    </source>
</evidence>
<evidence type="ECO:0000256" key="6">
    <source>
        <dbReference type="ARBA" id="ARBA00049753"/>
    </source>
</evidence>
<keyword evidence="9" id="KW-1185">Reference proteome</keyword>
<reference evidence="8 9" key="1">
    <citation type="submission" date="2020-04" db="EMBL/GenBank/DDBJ databases">
        <title>Draft genome of Leeia sp. IMCC25680.</title>
        <authorList>
            <person name="Song J."/>
            <person name="Cho J.-C."/>
        </authorList>
    </citation>
    <scope>NUCLEOTIDE SEQUENCE [LARGE SCALE GENOMIC DNA]</scope>
    <source>
        <strain evidence="8 9">IMCC25680</strain>
    </source>
</reference>
<accession>A0A847RT74</accession>
<dbReference type="PANTHER" id="PTHR43649">
    <property type="entry name" value="ARABINOSE-BINDING PROTEIN-RELATED"/>
    <property type="match status" value="1"/>
</dbReference>
<evidence type="ECO:0000256" key="1">
    <source>
        <dbReference type="ARBA" id="ARBA00004418"/>
    </source>
</evidence>